<accession>A0ABR1IIS5</accession>
<organism evidence="1 2">
    <name type="scientific">Marasmiellus scandens</name>
    <dbReference type="NCBI Taxonomy" id="2682957"/>
    <lineage>
        <taxon>Eukaryota</taxon>
        <taxon>Fungi</taxon>
        <taxon>Dikarya</taxon>
        <taxon>Basidiomycota</taxon>
        <taxon>Agaricomycotina</taxon>
        <taxon>Agaricomycetes</taxon>
        <taxon>Agaricomycetidae</taxon>
        <taxon>Agaricales</taxon>
        <taxon>Marasmiineae</taxon>
        <taxon>Omphalotaceae</taxon>
        <taxon>Marasmiellus</taxon>
    </lineage>
</organism>
<evidence type="ECO:0000313" key="2">
    <source>
        <dbReference type="Proteomes" id="UP001498398"/>
    </source>
</evidence>
<reference evidence="1 2" key="1">
    <citation type="submission" date="2024-01" db="EMBL/GenBank/DDBJ databases">
        <title>A draft genome for the cacao thread blight pathogen Marasmiellus scandens.</title>
        <authorList>
            <person name="Baruah I.K."/>
            <person name="Leung J."/>
            <person name="Bukari Y."/>
            <person name="Amoako-Attah I."/>
            <person name="Meinhardt L.W."/>
            <person name="Bailey B.A."/>
            <person name="Cohen S.P."/>
        </authorList>
    </citation>
    <scope>NUCLEOTIDE SEQUENCE [LARGE SCALE GENOMIC DNA]</scope>
    <source>
        <strain evidence="1 2">GH-19</strain>
    </source>
</reference>
<evidence type="ECO:0000313" key="1">
    <source>
        <dbReference type="EMBL" id="KAK7433769.1"/>
    </source>
</evidence>
<sequence>MRVSDELSKDLSSVSIFDSEHATHVDTEQYTLDELNKYLTLSYMRQHEPWRKLPTPYFPDPQLKHYPPQFVFGIGFRWRELVDFAYHVGIAASSQPADPNAYSSAWFDAIDYLMSKSGWDKTRYQPRIHAPLSTHADLVLTLWDNYNTEFLNGYPEECAEALRKVSDIWNLYGSEKRLHWFISDAIDLRVSDYRISQATWDASDD</sequence>
<proteinExistence type="predicted"/>
<dbReference type="Proteomes" id="UP001498398">
    <property type="component" value="Unassembled WGS sequence"/>
</dbReference>
<protein>
    <submittedName>
        <fullName evidence="1">Uncharacterized protein</fullName>
    </submittedName>
</protein>
<keyword evidence="2" id="KW-1185">Reference proteome</keyword>
<gene>
    <name evidence="1" type="ORF">VKT23_020596</name>
</gene>
<dbReference type="EMBL" id="JBANRG010000141">
    <property type="protein sequence ID" value="KAK7433769.1"/>
    <property type="molecule type" value="Genomic_DNA"/>
</dbReference>
<comment type="caution">
    <text evidence="1">The sequence shown here is derived from an EMBL/GenBank/DDBJ whole genome shotgun (WGS) entry which is preliminary data.</text>
</comment>
<name>A0ABR1IIS5_9AGAR</name>